<dbReference type="InterPro" id="IPR046358">
    <property type="entry name" value="Flagellin_C"/>
</dbReference>
<dbReference type="Proteomes" id="UP000198356">
    <property type="component" value="Unassembled WGS sequence"/>
</dbReference>
<sequence length="298" mass="30699">MRVDPNYITNLSGSLSQSSYAEQQLTNELSSGLRIAQLSDDPVAAAQNALFSNAINRLDSFTQSSTTEQGKLQVADSTLGQVVTQITSAISLATSAGNGTLNASNLSSIATELGGIRDQVLSLANTSYQGQYLFSGSQGSTEPFTLNGSTTPTTVTYNGDSLTQSVQTPAGQSIQVNVPGSAIFTNPSANLLGTLNQLITDVAAGNNTAVAADSTNLSAALTNVSTQRAVLDSSLSQLTSTSTYATTQATQLTAQQSALISADPATVATQLQTAEVQHQALLSVISAVGKSDLFSYIQ</sequence>
<accession>A0A239H5Q0</accession>
<evidence type="ECO:0000313" key="6">
    <source>
        <dbReference type="EMBL" id="SNS75594.1"/>
    </source>
</evidence>
<dbReference type="OrthoDB" id="9758307at2"/>
<name>A0A239H5Q0_9BACT</name>
<proteinExistence type="inferred from homology"/>
<comment type="subcellular location">
    <subcellularLocation>
        <location evidence="1">Bacterial flagellum</location>
    </subcellularLocation>
</comment>
<dbReference type="InterPro" id="IPR013384">
    <property type="entry name" value="Flagell_FlgL"/>
</dbReference>
<dbReference type="RefSeq" id="WP_089407706.1">
    <property type="nucleotide sequence ID" value="NZ_FZOU01000002.1"/>
</dbReference>
<dbReference type="GO" id="GO:0071973">
    <property type="term" value="P:bacterial-type flagellum-dependent cell motility"/>
    <property type="evidence" value="ECO:0007669"/>
    <property type="project" value="InterPro"/>
</dbReference>
<dbReference type="PANTHER" id="PTHR42792">
    <property type="entry name" value="FLAGELLIN"/>
    <property type="match status" value="1"/>
</dbReference>
<dbReference type="EMBL" id="FZOU01000002">
    <property type="protein sequence ID" value="SNS75594.1"/>
    <property type="molecule type" value="Genomic_DNA"/>
</dbReference>
<dbReference type="PANTHER" id="PTHR42792:SF1">
    <property type="entry name" value="FLAGELLAR HOOK-ASSOCIATED PROTEIN 3"/>
    <property type="match status" value="1"/>
</dbReference>
<keyword evidence="3" id="KW-0975">Bacterial flagellum</keyword>
<feature type="domain" description="Flagellin N-terminal" evidence="4">
    <location>
        <begin position="11"/>
        <end position="138"/>
    </location>
</feature>
<evidence type="ECO:0000256" key="3">
    <source>
        <dbReference type="ARBA" id="ARBA00023143"/>
    </source>
</evidence>
<evidence type="ECO:0000256" key="2">
    <source>
        <dbReference type="ARBA" id="ARBA00005709"/>
    </source>
</evidence>
<evidence type="ECO:0000259" key="4">
    <source>
        <dbReference type="Pfam" id="PF00669"/>
    </source>
</evidence>
<dbReference type="GO" id="GO:0009424">
    <property type="term" value="C:bacterial-type flagellum hook"/>
    <property type="evidence" value="ECO:0007669"/>
    <property type="project" value="InterPro"/>
</dbReference>
<dbReference type="InterPro" id="IPR001029">
    <property type="entry name" value="Flagellin_N"/>
</dbReference>
<dbReference type="InterPro" id="IPR001492">
    <property type="entry name" value="Flagellin"/>
</dbReference>
<keyword evidence="6" id="KW-0966">Cell projection</keyword>
<gene>
    <name evidence="6" type="ORF">SAMN05421770_102197</name>
</gene>
<keyword evidence="6" id="KW-0282">Flagellum</keyword>
<dbReference type="Gene3D" id="1.20.1330.10">
    <property type="entry name" value="f41 fragment of flagellin, N-terminal domain"/>
    <property type="match status" value="1"/>
</dbReference>
<dbReference type="SUPFAM" id="SSF64518">
    <property type="entry name" value="Phase 1 flagellin"/>
    <property type="match status" value="1"/>
</dbReference>
<reference evidence="6 7" key="1">
    <citation type="submission" date="2017-06" db="EMBL/GenBank/DDBJ databases">
        <authorList>
            <person name="Kim H.J."/>
            <person name="Triplett B.A."/>
        </authorList>
    </citation>
    <scope>NUCLEOTIDE SEQUENCE [LARGE SCALE GENOMIC DNA]</scope>
    <source>
        <strain evidence="6 7">DSM 18704</strain>
    </source>
</reference>
<keyword evidence="7" id="KW-1185">Reference proteome</keyword>
<comment type="similarity">
    <text evidence="2">Belongs to the bacterial flagellin family.</text>
</comment>
<protein>
    <submittedName>
        <fullName evidence="6">Flagellar hook-associated protein 3 FlgL</fullName>
    </submittedName>
</protein>
<dbReference type="NCBIfam" id="TIGR02550">
    <property type="entry name" value="flagell_flgL"/>
    <property type="match status" value="1"/>
</dbReference>
<keyword evidence="6" id="KW-0969">Cilium</keyword>
<dbReference type="Pfam" id="PF00700">
    <property type="entry name" value="Flagellin_C"/>
    <property type="match status" value="1"/>
</dbReference>
<feature type="domain" description="Flagellin C-terminal" evidence="5">
    <location>
        <begin position="217"/>
        <end position="291"/>
    </location>
</feature>
<evidence type="ECO:0000259" key="5">
    <source>
        <dbReference type="Pfam" id="PF00700"/>
    </source>
</evidence>
<dbReference type="Pfam" id="PF00669">
    <property type="entry name" value="Flagellin_N"/>
    <property type="match status" value="1"/>
</dbReference>
<organism evidence="6 7">
    <name type="scientific">Granulicella rosea</name>
    <dbReference type="NCBI Taxonomy" id="474952"/>
    <lineage>
        <taxon>Bacteria</taxon>
        <taxon>Pseudomonadati</taxon>
        <taxon>Acidobacteriota</taxon>
        <taxon>Terriglobia</taxon>
        <taxon>Terriglobales</taxon>
        <taxon>Acidobacteriaceae</taxon>
        <taxon>Granulicella</taxon>
    </lineage>
</organism>
<dbReference type="AlphaFoldDB" id="A0A239H5Q0"/>
<dbReference type="GO" id="GO:0005198">
    <property type="term" value="F:structural molecule activity"/>
    <property type="evidence" value="ECO:0007669"/>
    <property type="project" value="InterPro"/>
</dbReference>
<evidence type="ECO:0000313" key="7">
    <source>
        <dbReference type="Proteomes" id="UP000198356"/>
    </source>
</evidence>
<evidence type="ECO:0000256" key="1">
    <source>
        <dbReference type="ARBA" id="ARBA00004365"/>
    </source>
</evidence>